<sequence>MTTGNITNVELEALFQNNLPQIKALFTQHSLIEMSRNSIIVHH</sequence>
<comment type="caution">
    <text evidence="1">The sequence shown here is derived from an EMBL/GenBank/DDBJ whole genome shotgun (WGS) entry which is preliminary data.</text>
</comment>
<dbReference type="EMBL" id="CAIL01000019">
    <property type="protein sequence ID" value="CCI12167.1"/>
    <property type="molecule type" value="Genomic_DNA"/>
</dbReference>
<protein>
    <submittedName>
        <fullName evidence="1">Uncharacterized protein</fullName>
    </submittedName>
</protein>
<name>I4GQU3_MICAE</name>
<reference evidence="1 2" key="1">
    <citation type="submission" date="2012-04" db="EMBL/GenBank/DDBJ databases">
        <authorList>
            <person name="Genoscope - CEA"/>
        </authorList>
    </citation>
    <scope>NUCLEOTIDE SEQUENCE [LARGE SCALE GENOMIC DNA]</scope>
    <source>
        <strain evidence="1 2">9806</strain>
    </source>
</reference>
<gene>
    <name evidence="1" type="ORF">MICAE_1150019</name>
</gene>
<accession>I4GQU3</accession>
<evidence type="ECO:0000313" key="2">
    <source>
        <dbReference type="Proteomes" id="UP000003273"/>
    </source>
</evidence>
<evidence type="ECO:0000313" key="1">
    <source>
        <dbReference type="EMBL" id="CCI12167.1"/>
    </source>
</evidence>
<dbReference type="Proteomes" id="UP000003273">
    <property type="component" value="Unassembled WGS sequence"/>
</dbReference>
<dbReference type="AlphaFoldDB" id="I4GQU3"/>
<proteinExistence type="predicted"/>
<dbReference type="HOGENOM" id="CLU_3236024_0_0_3"/>
<organism evidence="1 2">
    <name type="scientific">Microcystis aeruginosa PCC 9806</name>
    <dbReference type="NCBI Taxonomy" id="1160282"/>
    <lineage>
        <taxon>Bacteria</taxon>
        <taxon>Bacillati</taxon>
        <taxon>Cyanobacteriota</taxon>
        <taxon>Cyanophyceae</taxon>
        <taxon>Oscillatoriophycideae</taxon>
        <taxon>Chroococcales</taxon>
        <taxon>Microcystaceae</taxon>
        <taxon>Microcystis</taxon>
    </lineage>
</organism>